<feature type="region of interest" description="Disordered" evidence="1">
    <location>
        <begin position="320"/>
        <end position="340"/>
    </location>
</feature>
<evidence type="ECO:0000256" key="1">
    <source>
        <dbReference type="SAM" id="MobiDB-lite"/>
    </source>
</evidence>
<dbReference type="Proteomes" id="UP000306196">
    <property type="component" value="Unassembled WGS sequence"/>
</dbReference>
<dbReference type="RefSeq" id="WP_138088273.1">
    <property type="nucleotide sequence ID" value="NZ_VAUV01000019.1"/>
</dbReference>
<dbReference type="OrthoDB" id="3464590at2"/>
<accession>A0A5R8K906</accession>
<dbReference type="AlphaFoldDB" id="A0A5R8K906"/>
<proteinExistence type="predicted"/>
<dbReference type="Pfam" id="PF09617">
    <property type="entry name" value="Cas_GSU0053"/>
    <property type="match status" value="1"/>
</dbReference>
<keyword evidence="3" id="KW-1185">Reference proteome</keyword>
<evidence type="ECO:0000313" key="3">
    <source>
        <dbReference type="Proteomes" id="UP000306196"/>
    </source>
</evidence>
<dbReference type="InterPro" id="IPR013403">
    <property type="entry name" value="CRISPR-assoc_prot_Csb1/Cas7u"/>
</dbReference>
<gene>
    <name evidence="2" type="primary">cas7u</name>
    <name evidence="2" type="ORF">FEM03_20990</name>
</gene>
<evidence type="ECO:0000313" key="2">
    <source>
        <dbReference type="EMBL" id="TLD68812.1"/>
    </source>
</evidence>
<dbReference type="NCBIfam" id="TIGR02570">
    <property type="entry name" value="cas7_GSU0053"/>
    <property type="match status" value="1"/>
</dbReference>
<name>A0A5R8K906_9BACT</name>
<sequence>MSIQLDSLQNAHRILFNIPLSPVQGERFQPTGFPSLGAATYQTRKGESLLVESAQSMANRLEGVIWDAASQKPIGAAEGISYIRVERKGEFLTSSILESHRINSPYLLAGKIDNKTLFDEFKDALGGLAEGPINRRLLAQTLFEYDANALIHGVFLAAKQGKETLAGGRLRIARALSAFIEADGSKVAASGGVKNDHVNPQGDTGAGFGNVPFSRDEYTAQTITLYVNLDLDQIRGYGLDEKATHLLLVLALYKVRALLSGALRLRTSCDLEPQVSEITAVRPEGFSLPSLKDLKTELKASIAANKTALKQTTVKYEDELTKGKGEDEDAELQVGNSDEQ</sequence>
<dbReference type="EMBL" id="VAUV01000019">
    <property type="protein sequence ID" value="TLD68812.1"/>
    <property type="molecule type" value="Genomic_DNA"/>
</dbReference>
<organism evidence="2 3">
    <name type="scientific">Phragmitibacter flavus</name>
    <dbReference type="NCBI Taxonomy" id="2576071"/>
    <lineage>
        <taxon>Bacteria</taxon>
        <taxon>Pseudomonadati</taxon>
        <taxon>Verrucomicrobiota</taxon>
        <taxon>Verrucomicrobiia</taxon>
        <taxon>Verrucomicrobiales</taxon>
        <taxon>Verrucomicrobiaceae</taxon>
        <taxon>Phragmitibacter</taxon>
    </lineage>
</organism>
<comment type="caution">
    <text evidence="2">The sequence shown here is derived from an EMBL/GenBank/DDBJ whole genome shotgun (WGS) entry which is preliminary data.</text>
</comment>
<reference evidence="2 3" key="1">
    <citation type="submission" date="2019-05" db="EMBL/GenBank/DDBJ databases">
        <title>Verrucobacter flavum gen. nov., sp. nov. a new member of the family Verrucomicrobiaceae.</title>
        <authorList>
            <person name="Szuroczki S."/>
            <person name="Abbaszade G."/>
            <person name="Szabo A."/>
            <person name="Felfoldi T."/>
            <person name="Schumann P."/>
            <person name="Boka K."/>
            <person name="Keki Z."/>
            <person name="Toumi M."/>
            <person name="Toth E."/>
        </authorList>
    </citation>
    <scope>NUCLEOTIDE SEQUENCE [LARGE SCALE GENOMIC DNA]</scope>
    <source>
        <strain evidence="2 3">MG-N-17</strain>
    </source>
</reference>
<protein>
    <submittedName>
        <fullName evidence="2">Type I-U CRISPR-associated protein Cas7</fullName>
    </submittedName>
</protein>